<evidence type="ECO:0000313" key="3">
    <source>
        <dbReference type="EMBL" id="MBU7596607.1"/>
    </source>
</evidence>
<dbReference type="CDD" id="cd16936">
    <property type="entry name" value="HATPase_RsbW-like"/>
    <property type="match status" value="1"/>
</dbReference>
<gene>
    <name evidence="3" type="ORF">JGS22_002875</name>
</gene>
<dbReference type="GO" id="GO:0005524">
    <property type="term" value="F:ATP binding"/>
    <property type="evidence" value="ECO:0007669"/>
    <property type="project" value="UniProtKB-KW"/>
</dbReference>
<evidence type="ECO:0000256" key="1">
    <source>
        <dbReference type="SAM" id="MobiDB-lite"/>
    </source>
</evidence>
<accession>A0A949JBW0</accession>
<dbReference type="PROSITE" id="PS00018">
    <property type="entry name" value="EF_HAND_1"/>
    <property type="match status" value="1"/>
</dbReference>
<keyword evidence="3" id="KW-0067">ATP-binding</keyword>
<dbReference type="AlphaFoldDB" id="A0A949JBW0"/>
<dbReference type="PANTHER" id="PTHR35526:SF3">
    <property type="entry name" value="ANTI-SIGMA-F FACTOR RSBW"/>
    <property type="match status" value="1"/>
</dbReference>
<sequence length="153" mass="16893">MATVPPATPAGPFTPPTNVRPTTNPPDTWECSLQLTNNPRAVRIVRHSVRIALLTYDVCQSAVETAELLTSELVGNAVKHADSPIYVRARARDGIVRVSVWDSHPELPEPLPLTTTDPFGRGLYLVHHLSHNWGRYSLDSDSSGKVTWFELTT</sequence>
<evidence type="ECO:0000313" key="4">
    <source>
        <dbReference type="Proteomes" id="UP000694501"/>
    </source>
</evidence>
<dbReference type="PANTHER" id="PTHR35526">
    <property type="entry name" value="ANTI-SIGMA-F FACTOR RSBW-RELATED"/>
    <property type="match status" value="1"/>
</dbReference>
<name>A0A949JBW0_9ACTN</name>
<protein>
    <submittedName>
        <fullName evidence="3">ATP-binding protein</fullName>
    </submittedName>
</protein>
<dbReference type="Proteomes" id="UP000694501">
    <property type="component" value="Unassembled WGS sequence"/>
</dbReference>
<feature type="domain" description="Histidine kinase/HSP90-like ATPase" evidence="2">
    <location>
        <begin position="36"/>
        <end position="147"/>
    </location>
</feature>
<organism evidence="3 4">
    <name type="scientific">Streptomyces tardus</name>
    <dbReference type="NCBI Taxonomy" id="2780544"/>
    <lineage>
        <taxon>Bacteria</taxon>
        <taxon>Bacillati</taxon>
        <taxon>Actinomycetota</taxon>
        <taxon>Actinomycetes</taxon>
        <taxon>Kitasatosporales</taxon>
        <taxon>Streptomycetaceae</taxon>
        <taxon>Streptomyces</taxon>
    </lineage>
</organism>
<reference evidence="3" key="1">
    <citation type="submission" date="2021-06" db="EMBL/GenBank/DDBJ databases">
        <title>Sequencing of actinobacteria type strains.</title>
        <authorList>
            <person name="Nguyen G.-S."/>
            <person name="Wentzel A."/>
        </authorList>
    </citation>
    <scope>NUCLEOTIDE SEQUENCE</scope>
    <source>
        <strain evidence="3">P38-E01</strain>
    </source>
</reference>
<dbReference type="Pfam" id="PF13581">
    <property type="entry name" value="HATPase_c_2"/>
    <property type="match status" value="1"/>
</dbReference>
<feature type="compositionally biased region" description="Pro residues" evidence="1">
    <location>
        <begin position="1"/>
        <end position="15"/>
    </location>
</feature>
<keyword evidence="4" id="KW-1185">Reference proteome</keyword>
<dbReference type="EMBL" id="JAELVF020000001">
    <property type="protein sequence ID" value="MBU7596607.1"/>
    <property type="molecule type" value="Genomic_DNA"/>
</dbReference>
<dbReference type="RefSeq" id="WP_216814816.1">
    <property type="nucleotide sequence ID" value="NZ_JAELVF020000001.1"/>
</dbReference>
<dbReference type="InterPro" id="IPR003594">
    <property type="entry name" value="HATPase_dom"/>
</dbReference>
<dbReference type="InterPro" id="IPR050267">
    <property type="entry name" value="Anti-sigma-factor_SerPK"/>
</dbReference>
<proteinExistence type="predicted"/>
<feature type="compositionally biased region" description="Low complexity" evidence="1">
    <location>
        <begin position="16"/>
        <end position="26"/>
    </location>
</feature>
<keyword evidence="3" id="KW-0547">Nucleotide-binding</keyword>
<dbReference type="InterPro" id="IPR018247">
    <property type="entry name" value="EF_Hand_1_Ca_BS"/>
</dbReference>
<feature type="region of interest" description="Disordered" evidence="1">
    <location>
        <begin position="1"/>
        <end position="26"/>
    </location>
</feature>
<evidence type="ECO:0000259" key="2">
    <source>
        <dbReference type="Pfam" id="PF13581"/>
    </source>
</evidence>
<comment type="caution">
    <text evidence="3">The sequence shown here is derived from an EMBL/GenBank/DDBJ whole genome shotgun (WGS) entry which is preliminary data.</text>
</comment>